<dbReference type="Pfam" id="PF21906">
    <property type="entry name" value="WHD_NrtR"/>
    <property type="match status" value="1"/>
</dbReference>
<dbReference type="InterPro" id="IPR000086">
    <property type="entry name" value="NUDIX_hydrolase_dom"/>
</dbReference>
<comment type="caution">
    <text evidence="2">The sequence shown here is derived from an EMBL/GenBank/DDBJ whole genome shotgun (WGS) entry which is preliminary data.</text>
</comment>
<sequence length="256" mass="29702">MQDESLEDWLERVDQDYLAHISLDCVVFGFHAGQLKVLLLKMKHEDRLALPGGFVMKTETLEEAAIRTLRERTGVENVFLQQFCVFSEVLRSDPATRPDDLRRIGISPEKASWFAQRFISVGFYALVEFSCVVPRPDWLSDTCDWYNLDERGPLILDHDRILETALHTLQSQLNHQPVGYNLLPRKFTLPELQKLYEAILGKKLDRRNFQRKIFSFGILRSLDEKRTGVAHKAPYLYSFDLRKYQKALKGGLQGGW</sequence>
<name>A0A8J2UJ14_9BACT</name>
<dbReference type="InterPro" id="IPR054105">
    <property type="entry name" value="WHD_NrtR"/>
</dbReference>
<proteinExistence type="predicted"/>
<dbReference type="PROSITE" id="PS51462">
    <property type="entry name" value="NUDIX"/>
    <property type="match status" value="1"/>
</dbReference>
<evidence type="ECO:0000313" key="3">
    <source>
        <dbReference type="Proteomes" id="UP000607559"/>
    </source>
</evidence>
<evidence type="ECO:0000259" key="1">
    <source>
        <dbReference type="PROSITE" id="PS51462"/>
    </source>
</evidence>
<dbReference type="SUPFAM" id="SSF55811">
    <property type="entry name" value="Nudix"/>
    <property type="match status" value="1"/>
</dbReference>
<reference evidence="2" key="1">
    <citation type="journal article" date="2014" name="Int. J. Syst. Evol. Microbiol.">
        <title>Complete genome sequence of Corynebacterium casei LMG S-19264T (=DSM 44701T), isolated from a smear-ripened cheese.</title>
        <authorList>
            <consortium name="US DOE Joint Genome Institute (JGI-PGF)"/>
            <person name="Walter F."/>
            <person name="Albersmeier A."/>
            <person name="Kalinowski J."/>
            <person name="Ruckert C."/>
        </authorList>
    </citation>
    <scope>NUCLEOTIDE SEQUENCE</scope>
    <source>
        <strain evidence="2">CGMCC 1.15448</strain>
    </source>
</reference>
<dbReference type="CDD" id="cd18873">
    <property type="entry name" value="NUDIX_NadM_like"/>
    <property type="match status" value="1"/>
</dbReference>
<reference evidence="2" key="2">
    <citation type="submission" date="2020-09" db="EMBL/GenBank/DDBJ databases">
        <authorList>
            <person name="Sun Q."/>
            <person name="Zhou Y."/>
        </authorList>
    </citation>
    <scope>NUCLEOTIDE SEQUENCE</scope>
    <source>
        <strain evidence="2">CGMCC 1.15448</strain>
    </source>
</reference>
<dbReference type="InterPro" id="IPR036390">
    <property type="entry name" value="WH_DNA-bd_sf"/>
</dbReference>
<dbReference type="PANTHER" id="PTHR43736">
    <property type="entry name" value="ADP-RIBOSE PYROPHOSPHATASE"/>
    <property type="match status" value="1"/>
</dbReference>
<dbReference type="InterPro" id="IPR015797">
    <property type="entry name" value="NUDIX_hydrolase-like_dom_sf"/>
</dbReference>
<evidence type="ECO:0000313" key="2">
    <source>
        <dbReference type="EMBL" id="GGB25385.1"/>
    </source>
</evidence>
<feature type="domain" description="Nudix hydrolase" evidence="1">
    <location>
        <begin position="18"/>
        <end position="168"/>
    </location>
</feature>
<dbReference type="SUPFAM" id="SSF46785">
    <property type="entry name" value="Winged helix' DNA-binding domain"/>
    <property type="match status" value="1"/>
</dbReference>
<dbReference type="Gene3D" id="1.10.10.10">
    <property type="entry name" value="Winged helix-like DNA-binding domain superfamily/Winged helix DNA-binding domain"/>
    <property type="match status" value="1"/>
</dbReference>
<dbReference type="EMBL" id="BMJC01000009">
    <property type="protein sequence ID" value="GGB25385.1"/>
    <property type="molecule type" value="Genomic_DNA"/>
</dbReference>
<dbReference type="InterPro" id="IPR036388">
    <property type="entry name" value="WH-like_DNA-bd_sf"/>
</dbReference>
<dbReference type="Proteomes" id="UP000607559">
    <property type="component" value="Unassembled WGS sequence"/>
</dbReference>
<accession>A0A8J2UJ14</accession>
<gene>
    <name evidence="2" type="ORF">GCM10011511_56650</name>
</gene>
<dbReference type="Gene3D" id="3.90.79.10">
    <property type="entry name" value="Nucleoside Triphosphate Pyrophosphohydrolase"/>
    <property type="match status" value="1"/>
</dbReference>
<dbReference type="Pfam" id="PF00293">
    <property type="entry name" value="NUDIX"/>
    <property type="match status" value="1"/>
</dbReference>
<keyword evidence="3" id="KW-1185">Reference proteome</keyword>
<dbReference type="AlphaFoldDB" id="A0A8J2UJ14"/>
<organism evidence="2 3">
    <name type="scientific">Puia dinghuensis</name>
    <dbReference type="NCBI Taxonomy" id="1792502"/>
    <lineage>
        <taxon>Bacteria</taxon>
        <taxon>Pseudomonadati</taxon>
        <taxon>Bacteroidota</taxon>
        <taxon>Chitinophagia</taxon>
        <taxon>Chitinophagales</taxon>
        <taxon>Chitinophagaceae</taxon>
        <taxon>Puia</taxon>
    </lineage>
</organism>
<protein>
    <submittedName>
        <fullName evidence="2">DNA mismatch repair protein MutT</fullName>
    </submittedName>
</protein>
<dbReference type="PANTHER" id="PTHR43736:SF4">
    <property type="entry name" value="SLR1690 PROTEIN"/>
    <property type="match status" value="1"/>
</dbReference>